<dbReference type="RefSeq" id="WP_309636008.1">
    <property type="nucleotide sequence ID" value="NZ_JARWAL010000003.1"/>
</dbReference>
<dbReference type="SUPFAM" id="SSF56037">
    <property type="entry name" value="PheT/TilS domain"/>
    <property type="match status" value="1"/>
</dbReference>
<dbReference type="InterPro" id="IPR012094">
    <property type="entry name" value="tRNA_Ile_lys_synt"/>
</dbReference>
<evidence type="ECO:0000256" key="5">
    <source>
        <dbReference type="ARBA" id="ARBA00022741"/>
    </source>
</evidence>
<dbReference type="EMBL" id="JARWAL010000003">
    <property type="protein sequence ID" value="MDR5892175.1"/>
    <property type="molecule type" value="Genomic_DNA"/>
</dbReference>
<dbReference type="HAMAP" id="MF_01161">
    <property type="entry name" value="tRNA_Ile_lys_synt"/>
    <property type="match status" value="1"/>
</dbReference>
<keyword evidence="3 8" id="KW-0436">Ligase</keyword>
<dbReference type="SMART" id="SM00977">
    <property type="entry name" value="TilS_C"/>
    <property type="match status" value="1"/>
</dbReference>
<dbReference type="PANTHER" id="PTHR43033:SF1">
    <property type="entry name" value="TRNA(ILE)-LYSIDINE SYNTHASE-RELATED"/>
    <property type="match status" value="1"/>
</dbReference>
<evidence type="ECO:0000256" key="1">
    <source>
        <dbReference type="ARBA" id="ARBA00004496"/>
    </source>
</evidence>
<dbReference type="CDD" id="cd01992">
    <property type="entry name" value="TilS_N"/>
    <property type="match status" value="1"/>
</dbReference>
<dbReference type="Pfam" id="PF11734">
    <property type="entry name" value="TilS_C"/>
    <property type="match status" value="1"/>
</dbReference>
<keyword evidence="11" id="KW-1185">Reference proteome</keyword>
<proteinExistence type="inferred from homology"/>
<organism evidence="10 11">
    <name type="scientific">Halomonas mongoliensis</name>
    <dbReference type="NCBI Taxonomy" id="321265"/>
    <lineage>
        <taxon>Bacteria</taxon>
        <taxon>Pseudomonadati</taxon>
        <taxon>Pseudomonadota</taxon>
        <taxon>Gammaproteobacteria</taxon>
        <taxon>Oceanospirillales</taxon>
        <taxon>Halomonadaceae</taxon>
        <taxon>Halomonas</taxon>
    </lineage>
</organism>
<comment type="subcellular location">
    <subcellularLocation>
        <location evidence="1 8">Cytoplasm</location>
    </subcellularLocation>
</comment>
<dbReference type="NCBIfam" id="TIGR02433">
    <property type="entry name" value="lysidine_TilS_C"/>
    <property type="match status" value="1"/>
</dbReference>
<feature type="binding site" evidence="8">
    <location>
        <begin position="25"/>
        <end position="30"/>
    </location>
    <ligand>
        <name>ATP</name>
        <dbReference type="ChEBI" id="CHEBI:30616"/>
    </ligand>
</feature>
<dbReference type="InterPro" id="IPR012795">
    <property type="entry name" value="tRNA_Ile_lys_synt_N"/>
</dbReference>
<dbReference type="InterPro" id="IPR011063">
    <property type="entry name" value="TilS/TtcA_N"/>
</dbReference>
<keyword evidence="5 8" id="KW-0547">Nucleotide-binding</keyword>
<dbReference type="Gene3D" id="1.20.59.20">
    <property type="match status" value="1"/>
</dbReference>
<keyword evidence="2 8" id="KW-0963">Cytoplasm</keyword>
<dbReference type="InterPro" id="IPR014729">
    <property type="entry name" value="Rossmann-like_a/b/a_fold"/>
</dbReference>
<evidence type="ECO:0000256" key="6">
    <source>
        <dbReference type="ARBA" id="ARBA00022840"/>
    </source>
</evidence>
<sequence length="444" mass="47838">MPLQAVIDSALAETPPGRVVWVALSGGLDSSLLLTLAADACRRHPRPLRALHVHHGLQAAADDFERHCRRLCSRLGVPLCVERVAVDLAAGKGLEGAAREARYAAFARRVAPGETLWLAQHRDDQAETFLLAALRGSGVRGLGGMPPLRVWRGRALARPLLAMSRSALEAEAARLDLAWEEDPSNADEGLDRNFLRASLLPRLEERWPRAGAALARSAELAGEAEALLGELAELDLERLGGDPACLAAGELGALSPPRQRLLLRHACQRLGLPTPPASRLATLLSQLGARLDGEARVAWPGAEARLWRGRLYLMAPLPALPAGWERRWEGASPLATPLGSCEVSLAGPTEGEGAGKGDLTLRPRRGGERLRLAGRGSRDLKRLLQELEVPPWRRQRLLVAWQMDSRGAETPVALLDPLAGRWLALAEGWRAQAGASSREKPAAC</sequence>
<dbReference type="Pfam" id="PF01171">
    <property type="entry name" value="ATP_bind_3"/>
    <property type="match status" value="1"/>
</dbReference>
<comment type="catalytic activity">
    <reaction evidence="7 8">
        <text>cytidine(34) in tRNA(Ile2) + L-lysine + ATP = lysidine(34) in tRNA(Ile2) + AMP + diphosphate + H(+)</text>
        <dbReference type="Rhea" id="RHEA:43744"/>
        <dbReference type="Rhea" id="RHEA-COMP:10625"/>
        <dbReference type="Rhea" id="RHEA-COMP:10670"/>
        <dbReference type="ChEBI" id="CHEBI:15378"/>
        <dbReference type="ChEBI" id="CHEBI:30616"/>
        <dbReference type="ChEBI" id="CHEBI:32551"/>
        <dbReference type="ChEBI" id="CHEBI:33019"/>
        <dbReference type="ChEBI" id="CHEBI:82748"/>
        <dbReference type="ChEBI" id="CHEBI:83665"/>
        <dbReference type="ChEBI" id="CHEBI:456215"/>
        <dbReference type="EC" id="6.3.4.19"/>
    </reaction>
</comment>
<dbReference type="EC" id="6.3.4.19" evidence="8"/>
<comment type="function">
    <text evidence="8">Ligates lysine onto the cytidine present at position 34 of the AUA codon-specific tRNA(Ile) that contains the anticodon CAU, in an ATP-dependent manner. Cytidine is converted to lysidine, thus changing the amino acid specificity of the tRNA from methionine to isoleucine.</text>
</comment>
<evidence type="ECO:0000256" key="7">
    <source>
        <dbReference type="ARBA" id="ARBA00048539"/>
    </source>
</evidence>
<dbReference type="NCBIfam" id="TIGR02432">
    <property type="entry name" value="lysidine_TilS_N"/>
    <property type="match status" value="1"/>
</dbReference>
<dbReference type="SUPFAM" id="SSF52402">
    <property type="entry name" value="Adenine nucleotide alpha hydrolases-like"/>
    <property type="match status" value="1"/>
</dbReference>
<name>A0ABU1GJH3_9GAMM</name>
<keyword evidence="4 8" id="KW-0819">tRNA processing</keyword>
<evidence type="ECO:0000256" key="3">
    <source>
        <dbReference type="ARBA" id="ARBA00022598"/>
    </source>
</evidence>
<dbReference type="PANTHER" id="PTHR43033">
    <property type="entry name" value="TRNA(ILE)-LYSIDINE SYNTHASE-RELATED"/>
    <property type="match status" value="1"/>
</dbReference>
<protein>
    <recommendedName>
        <fullName evidence="8">tRNA(Ile)-lysidine synthase</fullName>
        <ecNumber evidence="8">6.3.4.19</ecNumber>
    </recommendedName>
    <alternativeName>
        <fullName evidence="8">tRNA(Ile)-2-lysyl-cytidine synthase</fullName>
    </alternativeName>
    <alternativeName>
        <fullName evidence="8">tRNA(Ile)-lysidine synthetase</fullName>
    </alternativeName>
</protein>
<dbReference type="GO" id="GO:0032267">
    <property type="term" value="F:tRNA(Ile)-lysidine synthase activity"/>
    <property type="evidence" value="ECO:0007669"/>
    <property type="project" value="UniProtKB-EC"/>
</dbReference>
<comment type="caution">
    <text evidence="10">The sequence shown here is derived from an EMBL/GenBank/DDBJ whole genome shotgun (WGS) entry which is preliminary data.</text>
</comment>
<dbReference type="SUPFAM" id="SSF82829">
    <property type="entry name" value="MesJ substrate recognition domain-like"/>
    <property type="match status" value="1"/>
</dbReference>
<comment type="similarity">
    <text evidence="8">Belongs to the tRNA(Ile)-lysidine synthase family.</text>
</comment>
<evidence type="ECO:0000256" key="8">
    <source>
        <dbReference type="HAMAP-Rule" id="MF_01161"/>
    </source>
</evidence>
<dbReference type="InterPro" id="IPR015262">
    <property type="entry name" value="tRNA_Ile_lys_synt_subst-bd"/>
</dbReference>
<keyword evidence="6 8" id="KW-0067">ATP-binding</keyword>
<dbReference type="Pfam" id="PF09179">
    <property type="entry name" value="TilS"/>
    <property type="match status" value="1"/>
</dbReference>
<evidence type="ECO:0000256" key="4">
    <source>
        <dbReference type="ARBA" id="ARBA00022694"/>
    </source>
</evidence>
<dbReference type="InterPro" id="IPR012796">
    <property type="entry name" value="Lysidine-tRNA-synth_C"/>
</dbReference>
<evidence type="ECO:0000313" key="11">
    <source>
        <dbReference type="Proteomes" id="UP001252270"/>
    </source>
</evidence>
<evidence type="ECO:0000256" key="2">
    <source>
        <dbReference type="ARBA" id="ARBA00022490"/>
    </source>
</evidence>
<evidence type="ECO:0000259" key="9">
    <source>
        <dbReference type="SMART" id="SM00977"/>
    </source>
</evidence>
<comment type="domain">
    <text evidence="8">The N-terminal region contains the highly conserved SGGXDS motif, predicted to be a P-loop motif involved in ATP binding.</text>
</comment>
<evidence type="ECO:0000313" key="10">
    <source>
        <dbReference type="EMBL" id="MDR5892175.1"/>
    </source>
</evidence>
<dbReference type="Gene3D" id="3.40.50.620">
    <property type="entry name" value="HUPs"/>
    <property type="match status" value="1"/>
</dbReference>
<feature type="domain" description="Lysidine-tRNA(Ile) synthetase C-terminal" evidence="9">
    <location>
        <begin position="359"/>
        <end position="425"/>
    </location>
</feature>
<gene>
    <name evidence="8 10" type="primary">tilS</name>
    <name evidence="10" type="ORF">QC820_05055</name>
</gene>
<dbReference type="Proteomes" id="UP001252270">
    <property type="component" value="Unassembled WGS sequence"/>
</dbReference>
<accession>A0ABU1GJH3</accession>
<reference evidence="10 11" key="1">
    <citation type="submission" date="2023-04" db="EMBL/GenBank/DDBJ databases">
        <title>A long-awaited taxogenomic arrangement of the family Halomonadaceae.</title>
        <authorList>
            <person name="De La Haba R."/>
            <person name="Chuvochina M."/>
            <person name="Wittouck S."/>
            <person name="Arahal D.R."/>
            <person name="Sanchez-Porro C."/>
            <person name="Hugenholtz P."/>
            <person name="Ventosa A."/>
        </authorList>
    </citation>
    <scope>NUCLEOTIDE SEQUENCE [LARGE SCALE GENOMIC DNA]</scope>
    <source>
        <strain evidence="10 11">DSM 17332</strain>
    </source>
</reference>